<dbReference type="InterPro" id="IPR011059">
    <property type="entry name" value="Metal-dep_hydrolase_composite"/>
</dbReference>
<keyword evidence="1 3" id="KW-0378">Hydrolase</keyword>
<dbReference type="Pfam" id="PF01979">
    <property type="entry name" value="Amidohydro_1"/>
    <property type="match status" value="1"/>
</dbReference>
<dbReference type="InterPro" id="IPR050287">
    <property type="entry name" value="MTA/SAH_deaminase"/>
</dbReference>
<proteinExistence type="predicted"/>
<dbReference type="GO" id="GO:0016810">
    <property type="term" value="F:hydrolase activity, acting on carbon-nitrogen (but not peptide) bonds"/>
    <property type="evidence" value="ECO:0007669"/>
    <property type="project" value="InterPro"/>
</dbReference>
<dbReference type="AlphaFoldDB" id="A0A6G5QFD2"/>
<protein>
    <submittedName>
        <fullName evidence="3">Metallo-dependent hydrolase, subgroup D</fullName>
    </submittedName>
</protein>
<dbReference type="InterPro" id="IPR032466">
    <property type="entry name" value="Metal_Hydrolase"/>
</dbReference>
<dbReference type="RefSeq" id="WP_034968673.1">
    <property type="nucleotide sequence ID" value="NZ_CP012542.1"/>
</dbReference>
<dbReference type="Gene3D" id="2.30.40.10">
    <property type="entry name" value="Urease, subunit C, domain 1"/>
    <property type="match status" value="1"/>
</dbReference>
<feature type="domain" description="Amidohydrolase-related" evidence="2">
    <location>
        <begin position="55"/>
        <end position="402"/>
    </location>
</feature>
<name>A0A6G5QFD2_9BACT</name>
<dbReference type="SUPFAM" id="SSF51556">
    <property type="entry name" value="Metallo-dependent hydrolases"/>
    <property type="match status" value="1"/>
</dbReference>
<evidence type="ECO:0000259" key="2">
    <source>
        <dbReference type="Pfam" id="PF01979"/>
    </source>
</evidence>
<reference evidence="3 4" key="1">
    <citation type="submission" date="2016-07" db="EMBL/GenBank/DDBJ databases">
        <title>Comparative genomics of the Campylobacter concisus group.</title>
        <authorList>
            <person name="Miller W.G."/>
            <person name="Yee E."/>
            <person name="Chapman M.H."/>
            <person name="Huynh S."/>
            <person name="Bono J.L."/>
            <person name="On S.L.W."/>
            <person name="StLeger J."/>
            <person name="Foster G."/>
            <person name="Parker C.T."/>
        </authorList>
    </citation>
    <scope>NUCLEOTIDE SEQUENCE [LARGE SCALE GENOMIC DNA]</scope>
    <source>
        <strain evidence="3 4">CCUG 21559</strain>
    </source>
</reference>
<evidence type="ECO:0000256" key="1">
    <source>
        <dbReference type="ARBA" id="ARBA00022801"/>
    </source>
</evidence>
<dbReference type="InterPro" id="IPR006680">
    <property type="entry name" value="Amidohydro-rel"/>
</dbReference>
<dbReference type="Proteomes" id="UP000503264">
    <property type="component" value="Chromosome"/>
</dbReference>
<dbReference type="PANTHER" id="PTHR43794">
    <property type="entry name" value="AMINOHYDROLASE SSNA-RELATED"/>
    <property type="match status" value="1"/>
</dbReference>
<dbReference type="SUPFAM" id="SSF51338">
    <property type="entry name" value="Composite domain of metallo-dependent hydrolases"/>
    <property type="match status" value="1"/>
</dbReference>
<dbReference type="Gene3D" id="3.20.20.140">
    <property type="entry name" value="Metal-dependent hydrolases"/>
    <property type="match status" value="1"/>
</dbReference>
<gene>
    <name evidence="3" type="ORF">CMUC_0497</name>
</gene>
<keyword evidence="4" id="KW-1185">Reference proteome</keyword>
<dbReference type="EMBL" id="CP012542">
    <property type="protein sequence ID" value="QCD44309.1"/>
    <property type="molecule type" value="Genomic_DNA"/>
</dbReference>
<dbReference type="PANTHER" id="PTHR43794:SF11">
    <property type="entry name" value="AMIDOHYDROLASE-RELATED DOMAIN-CONTAINING PROTEIN"/>
    <property type="match status" value="1"/>
</dbReference>
<accession>A0A6G5QFD2</accession>
<sequence length="403" mass="44693">MKILKSKFILTCDENFKILKDKAIAFDKKIIAIDEVSNLVSKFKNAKILDFGNAIITPALINTHVHLEFSSNISTLKYGDFIEWLGSIIDNGRNLKCSNEIMQNAINSIISSGVGTIGAVSSFGSDLEIVGLSEARVVFFNEILGSNPDFIEQNMSGFLERFFKSHKFKSERFIPAISLHSPYSIHPNLAKKAVKFAKNENLIVSTHFLESSYEKMWLEKGKGGFKNHLKRFVADPKPMYDKSSYLGLFSGLRTLFTHCVYQDDFSGFDPKFHSVTHCASSNRLLGKKALNIGRVLANNISLNIGTDGLSSNISLNMFDELRNALFTHQNIKLNDLSKILFTAATSGGAKALGLNNGTLKSNKDADIAVFEGFDDIDESSVTTQLILHTKRTKALFVLGKQVI</sequence>
<dbReference type="NCBIfam" id="NF006269">
    <property type="entry name" value="PRK08418.1"/>
    <property type="match status" value="1"/>
</dbReference>
<evidence type="ECO:0000313" key="3">
    <source>
        <dbReference type="EMBL" id="QCD44309.1"/>
    </source>
</evidence>
<organism evidence="3 4">
    <name type="scientific">Campylobacter mucosalis CCUG 21559</name>
    <dbReference type="NCBI Taxonomy" id="1032067"/>
    <lineage>
        <taxon>Bacteria</taxon>
        <taxon>Pseudomonadati</taxon>
        <taxon>Campylobacterota</taxon>
        <taxon>Epsilonproteobacteria</taxon>
        <taxon>Campylobacterales</taxon>
        <taxon>Campylobacteraceae</taxon>
        <taxon>Campylobacter</taxon>
    </lineage>
</organism>
<evidence type="ECO:0000313" key="4">
    <source>
        <dbReference type="Proteomes" id="UP000503264"/>
    </source>
</evidence>